<sequence>MYGLPSPSVGELGAASPTVGDYVVYEGRLDKFWGRYRVAAITERPHGHSYDLSSYRDDALLLRNVSRRSIALVPAGLVHRVDNPVDRIDAVLRRRIGHGVETNVAHVDKLPSTTLSLLALNRYVEADSLLLHAELATQILSAAAFRHRVEQLRIRGNDESYLTQHSDLTTATPHTDQGTSPGNLAQ</sequence>
<name>A0A1H9EKT0_9PSEU</name>
<reference evidence="3" key="1">
    <citation type="submission" date="2016-10" db="EMBL/GenBank/DDBJ databases">
        <authorList>
            <person name="Varghese N."/>
            <person name="Submissions S."/>
        </authorList>
    </citation>
    <scope>NUCLEOTIDE SEQUENCE [LARGE SCALE GENOMIC DNA]</scope>
    <source>
        <strain evidence="3">CGMCC 4.578</strain>
    </source>
</reference>
<gene>
    <name evidence="2" type="ORF">SAMN05216195_1028</name>
</gene>
<dbReference type="RefSeq" id="WP_143086611.1">
    <property type="nucleotide sequence ID" value="NZ_FOFT01000002.1"/>
</dbReference>
<evidence type="ECO:0000256" key="1">
    <source>
        <dbReference type="SAM" id="MobiDB-lite"/>
    </source>
</evidence>
<feature type="region of interest" description="Disordered" evidence="1">
    <location>
        <begin position="163"/>
        <end position="186"/>
    </location>
</feature>
<proteinExistence type="predicted"/>
<dbReference type="AlphaFoldDB" id="A0A1H9EKT0"/>
<evidence type="ECO:0000313" key="3">
    <source>
        <dbReference type="Proteomes" id="UP000199028"/>
    </source>
</evidence>
<dbReference type="EMBL" id="FOFT01000002">
    <property type="protein sequence ID" value="SEQ26212.1"/>
    <property type="molecule type" value="Genomic_DNA"/>
</dbReference>
<evidence type="ECO:0000313" key="2">
    <source>
        <dbReference type="EMBL" id="SEQ26212.1"/>
    </source>
</evidence>
<keyword evidence="3" id="KW-1185">Reference proteome</keyword>
<dbReference type="OrthoDB" id="4310580at2"/>
<organism evidence="2 3">
    <name type="scientific">Lentzea flaviverrucosa</name>
    <dbReference type="NCBI Taxonomy" id="200379"/>
    <lineage>
        <taxon>Bacteria</taxon>
        <taxon>Bacillati</taxon>
        <taxon>Actinomycetota</taxon>
        <taxon>Actinomycetes</taxon>
        <taxon>Pseudonocardiales</taxon>
        <taxon>Pseudonocardiaceae</taxon>
        <taxon>Lentzea</taxon>
    </lineage>
</organism>
<protein>
    <submittedName>
        <fullName evidence="2">Uncharacterized protein</fullName>
    </submittedName>
</protein>
<accession>A0A1H9EKT0</accession>
<dbReference type="Proteomes" id="UP000199028">
    <property type="component" value="Unassembled WGS sequence"/>
</dbReference>